<dbReference type="GO" id="GO:0019888">
    <property type="term" value="F:protein phosphatase regulator activity"/>
    <property type="evidence" value="ECO:0007669"/>
    <property type="project" value="InterPro"/>
</dbReference>
<dbReference type="InterPro" id="IPR005605">
    <property type="entry name" value="Spo7"/>
</dbReference>
<evidence type="ECO:0000313" key="2">
    <source>
        <dbReference type="EMBL" id="QSL65754.1"/>
    </source>
</evidence>
<feature type="transmembrane region" description="Helical" evidence="1">
    <location>
        <begin position="82"/>
        <end position="105"/>
    </location>
</feature>
<evidence type="ECO:0000256" key="1">
    <source>
        <dbReference type="SAM" id="Phobius"/>
    </source>
</evidence>
<feature type="transmembrane region" description="Helical" evidence="1">
    <location>
        <begin position="59"/>
        <end position="76"/>
    </location>
</feature>
<keyword evidence="3" id="KW-1185">Reference proteome</keyword>
<reference evidence="2" key="1">
    <citation type="submission" date="2020-06" db="EMBL/GenBank/DDBJ databases">
        <title>Genomes of multiple members of Pneumocystis genus reveal paths to human pathogen Pneumocystis jirovecii.</title>
        <authorList>
            <person name="Cisse O.H."/>
            <person name="Ma L."/>
            <person name="Dekker J."/>
            <person name="Khil P."/>
            <person name="Jo J."/>
            <person name="Brenchley J."/>
            <person name="Blair R."/>
            <person name="Pahar B."/>
            <person name="Chabe M."/>
            <person name="Van Rompay K.A."/>
            <person name="Keesler R."/>
            <person name="Sukura A."/>
            <person name="Hirsch V."/>
            <person name="Kutty G."/>
            <person name="Liu Y."/>
            <person name="Peng L."/>
            <person name="Chen J."/>
            <person name="Song J."/>
            <person name="Weissenbacher-Lang C."/>
            <person name="Xu J."/>
            <person name="Upham N.S."/>
            <person name="Stajich J.E."/>
            <person name="Cuomo C.A."/>
            <person name="Cushion M.T."/>
            <person name="Kovacs J.A."/>
        </authorList>
    </citation>
    <scope>NUCLEOTIDE SEQUENCE</scope>
    <source>
        <strain evidence="2">2A</strain>
    </source>
</reference>
<dbReference type="GO" id="GO:0006998">
    <property type="term" value="P:nuclear envelope organization"/>
    <property type="evidence" value="ECO:0007669"/>
    <property type="project" value="TreeGrafter"/>
</dbReference>
<dbReference type="AlphaFoldDB" id="A0A899FZR5"/>
<dbReference type="PANTHER" id="PTHR28249">
    <property type="entry name" value="SPORULATION-SPECIFIC PROTEIN SPO7"/>
    <property type="match status" value="1"/>
</dbReference>
<name>A0A899FZR5_9ASCO</name>
<dbReference type="PANTHER" id="PTHR28249:SF1">
    <property type="entry name" value="SPORULATION-SPECIFIC PROTEIN SPO7"/>
    <property type="match status" value="1"/>
</dbReference>
<sequence>MENTCPKPTGNHVSVLYVYQNLLIFEESLRQEYISLYLRRRKYSSKVPFCLGLRTNKKVFLTGLLSWNAYFFYGLLINPSNYYYVSLLYRLCLLAGMITFLLFYLSGLYSRTLTLPQKFIPYTNKCLRHYNLKIVPNRLTKSRLLQFLPHRLFRRPDLGEGGIRLVLLGKGFDRNFCEGWEIFRQEYWISEQNRLIQKREKKLKESPYRKDNKLKKKRE</sequence>
<dbReference type="Proteomes" id="UP000663699">
    <property type="component" value="Chromosome 8"/>
</dbReference>
<dbReference type="EMBL" id="CP054539">
    <property type="protein sequence ID" value="QSL65754.1"/>
    <property type="molecule type" value="Genomic_DNA"/>
</dbReference>
<dbReference type="GO" id="GO:0071595">
    <property type="term" value="C:Nem1-Spo7 phosphatase complex"/>
    <property type="evidence" value="ECO:0007669"/>
    <property type="project" value="TreeGrafter"/>
</dbReference>
<evidence type="ECO:0000313" key="3">
    <source>
        <dbReference type="Proteomes" id="UP000663699"/>
    </source>
</evidence>
<organism evidence="2 3">
    <name type="scientific">Pneumocystis wakefieldiae</name>
    <dbReference type="NCBI Taxonomy" id="38082"/>
    <lineage>
        <taxon>Eukaryota</taxon>
        <taxon>Fungi</taxon>
        <taxon>Dikarya</taxon>
        <taxon>Ascomycota</taxon>
        <taxon>Taphrinomycotina</taxon>
        <taxon>Pneumocystomycetes</taxon>
        <taxon>Pneumocystaceae</taxon>
        <taxon>Pneumocystis</taxon>
    </lineage>
</organism>
<accession>A0A899FZR5</accession>
<gene>
    <name evidence="2" type="ORF">MERGE_000032</name>
</gene>
<protein>
    <submittedName>
        <fullName evidence="2">Uncharacterized protein</fullName>
    </submittedName>
</protein>
<keyword evidence="1" id="KW-1133">Transmembrane helix</keyword>
<dbReference type="Pfam" id="PF03907">
    <property type="entry name" value="Spo7"/>
    <property type="match status" value="2"/>
</dbReference>
<keyword evidence="1" id="KW-0472">Membrane</keyword>
<proteinExistence type="predicted"/>
<dbReference type="OrthoDB" id="5599171at2759"/>
<dbReference type="GO" id="GO:0004721">
    <property type="term" value="F:phosphoprotein phosphatase activity"/>
    <property type="evidence" value="ECO:0007669"/>
    <property type="project" value="TreeGrafter"/>
</dbReference>
<keyword evidence="1" id="KW-0812">Transmembrane</keyword>